<dbReference type="VEuPathDB" id="VectorBase:LLOJ000316"/>
<organism evidence="5 6">
    <name type="scientific">Lutzomyia longipalpis</name>
    <name type="common">Sand fly</name>
    <dbReference type="NCBI Taxonomy" id="7200"/>
    <lineage>
        <taxon>Eukaryota</taxon>
        <taxon>Metazoa</taxon>
        <taxon>Ecdysozoa</taxon>
        <taxon>Arthropoda</taxon>
        <taxon>Hexapoda</taxon>
        <taxon>Insecta</taxon>
        <taxon>Pterygota</taxon>
        <taxon>Neoptera</taxon>
        <taxon>Endopterygota</taxon>
        <taxon>Diptera</taxon>
        <taxon>Nematocera</taxon>
        <taxon>Psychodoidea</taxon>
        <taxon>Psychodidae</taxon>
        <taxon>Lutzomyia</taxon>
        <taxon>Lutzomyia</taxon>
    </lineage>
</organism>
<dbReference type="InterPro" id="IPR001584">
    <property type="entry name" value="Integrase_cat-core"/>
</dbReference>
<dbReference type="FunFam" id="1.10.340.70:FF:000001">
    <property type="entry name" value="Retrovirus-related Pol polyprotein from transposon gypsy-like Protein"/>
    <property type="match status" value="1"/>
</dbReference>
<dbReference type="GO" id="GO:0015074">
    <property type="term" value="P:DNA integration"/>
    <property type="evidence" value="ECO:0007669"/>
    <property type="project" value="InterPro"/>
</dbReference>
<feature type="compositionally biased region" description="Low complexity" evidence="3">
    <location>
        <begin position="150"/>
        <end position="180"/>
    </location>
</feature>
<dbReference type="AlphaFoldDB" id="A0A1B0C8P4"/>
<dbReference type="Gene3D" id="1.10.340.70">
    <property type="match status" value="1"/>
</dbReference>
<dbReference type="PANTHER" id="PTHR37984">
    <property type="entry name" value="PROTEIN CBG26694"/>
    <property type="match status" value="1"/>
</dbReference>
<name>A0A1B0C8P4_LUTLO</name>
<dbReference type="InterPro" id="IPR041588">
    <property type="entry name" value="Integrase_H2C2"/>
</dbReference>
<dbReference type="InterPro" id="IPR043128">
    <property type="entry name" value="Rev_trsase/Diguanyl_cyclase"/>
</dbReference>
<dbReference type="InterPro" id="IPR005162">
    <property type="entry name" value="Retrotrans_gag_dom"/>
</dbReference>
<dbReference type="Gene3D" id="3.30.420.10">
    <property type="entry name" value="Ribonuclease H-like superfamily/Ribonuclease H"/>
    <property type="match status" value="1"/>
</dbReference>
<dbReference type="VEuPathDB" id="VectorBase:LLONM1_011268"/>
<evidence type="ECO:0000313" key="5">
    <source>
        <dbReference type="EnsemblMetazoa" id="LLOJ000316-PA"/>
    </source>
</evidence>
<dbReference type="GO" id="GO:0003676">
    <property type="term" value="F:nucleic acid binding"/>
    <property type="evidence" value="ECO:0007669"/>
    <property type="project" value="InterPro"/>
</dbReference>
<dbReference type="Pfam" id="PF17919">
    <property type="entry name" value="RT_RNaseH_2"/>
    <property type="match status" value="1"/>
</dbReference>
<protein>
    <recommendedName>
        <fullName evidence="1">RNA-directed DNA polymerase</fullName>
        <ecNumber evidence="1">2.7.7.49</ecNumber>
    </recommendedName>
</protein>
<dbReference type="Pfam" id="PF00665">
    <property type="entry name" value="rve"/>
    <property type="match status" value="1"/>
</dbReference>
<evidence type="ECO:0000259" key="4">
    <source>
        <dbReference type="PROSITE" id="PS50994"/>
    </source>
</evidence>
<keyword evidence="6" id="KW-1185">Reference proteome</keyword>
<dbReference type="Proteomes" id="UP000092461">
    <property type="component" value="Unassembled WGS sequence"/>
</dbReference>
<sequence>MRFMLSGGALTWYDSYSHVLLNCTWEQFSVRFLNAFYDSESDFSVRKRIEERKQGQNENVEVFVAAMLSLFEELEGDLSEVEKVRLIRRNLHSSLRNALLLVEIHSVEELCEKLKLVERNRSYAYTERREVNAISASARSGNGGGAIPKRSSNNRRNSAASNSTNASSSRDSANVSDSSDTNAQGSSRGDEGENTSGVDEIECEEVSVPNEVISVDQILCGEENVDEIIEVPVFQKFEGDPRPHLKVKIFNIEIIGLMDSGASCTVLGEGSEKLLADLGLIPRTSTGVITVADGNCQRSVGSEVSERLRKANLTINVEKSQFCADRLEYLGYTLSPEGIGTNDFKVSAIINLPVPRTVTQLRQILGMIGWFRRFLPSYATFSKPLTDLLKGKGKTGGIIWTPEADEAFGKLKELLTTAPILKLPDYSKPFIVRSDASDVGAGGMLIQEEDGQEKIEDGNLFKHCRVVSPLKTTSFKWKCCVRRSEVKDLIQKYHDSPNAAHLGFAKTYRRISGRFYWPSMRTDVRNYLKKCEVCKAVKSPNITLTPPMGSHVSASRPWEHIAMDFVGPLTKSSQGYRQLLVIIDRCTKFVLLYPLRNATTTTVIKVLSTYVFPIFGIPRVVFSDNGPAFSSTAYKSFLADLGIKQWLTPAYSPQSNPTERANRTIITSIRAYIEKKHSDWPKYLAEIGMAMRSSIHESAQYTPYFLNFGQEMIVNSEEYAIEDANNPPSIDERLKALKLARDDAKNRLRINIKRVPAEGL</sequence>
<dbReference type="InterPro" id="IPR043502">
    <property type="entry name" value="DNA/RNA_pol_sf"/>
</dbReference>
<dbReference type="Pfam" id="PF03732">
    <property type="entry name" value="Retrotrans_gag"/>
    <property type="match status" value="1"/>
</dbReference>
<dbReference type="EMBL" id="AJWK01001205">
    <property type="status" value="NOT_ANNOTATED_CDS"/>
    <property type="molecule type" value="Genomic_DNA"/>
</dbReference>
<accession>A0A1B0C8P4</accession>
<reference evidence="5" key="1">
    <citation type="submission" date="2020-05" db="UniProtKB">
        <authorList>
            <consortium name="EnsemblMetazoa"/>
        </authorList>
    </citation>
    <scope>IDENTIFICATION</scope>
    <source>
        <strain evidence="5">Jacobina</strain>
    </source>
</reference>
<evidence type="ECO:0000256" key="2">
    <source>
        <dbReference type="ARBA" id="ARBA00023268"/>
    </source>
</evidence>
<dbReference type="GO" id="GO:0003964">
    <property type="term" value="F:RNA-directed DNA polymerase activity"/>
    <property type="evidence" value="ECO:0007669"/>
    <property type="project" value="UniProtKB-EC"/>
</dbReference>
<dbReference type="GO" id="GO:0042575">
    <property type="term" value="C:DNA polymerase complex"/>
    <property type="evidence" value="ECO:0007669"/>
    <property type="project" value="UniProtKB-ARBA"/>
</dbReference>
<dbReference type="PANTHER" id="PTHR37984:SF5">
    <property type="entry name" value="PROTEIN NYNRIN-LIKE"/>
    <property type="match status" value="1"/>
</dbReference>
<dbReference type="VEuPathDB" id="VectorBase:LLONM1_006518"/>
<dbReference type="FunFam" id="3.30.70.270:FF:000020">
    <property type="entry name" value="Transposon Tf2-6 polyprotein-like Protein"/>
    <property type="match status" value="1"/>
</dbReference>
<dbReference type="InterPro" id="IPR050951">
    <property type="entry name" value="Retrovirus_Pol_polyprotein"/>
</dbReference>
<dbReference type="EMBL" id="AJWK01001204">
    <property type="status" value="NOT_ANNOTATED_CDS"/>
    <property type="molecule type" value="Genomic_DNA"/>
</dbReference>
<dbReference type="EC" id="2.7.7.49" evidence="1"/>
<evidence type="ECO:0000313" key="6">
    <source>
        <dbReference type="Proteomes" id="UP000092461"/>
    </source>
</evidence>
<dbReference type="Gene3D" id="3.30.70.270">
    <property type="match status" value="2"/>
</dbReference>
<dbReference type="SUPFAM" id="SSF53098">
    <property type="entry name" value="Ribonuclease H-like"/>
    <property type="match status" value="1"/>
</dbReference>
<feature type="domain" description="Integrase catalytic" evidence="4">
    <location>
        <begin position="553"/>
        <end position="711"/>
    </location>
</feature>
<dbReference type="Pfam" id="PF17921">
    <property type="entry name" value="Integrase_H2C2"/>
    <property type="match status" value="1"/>
</dbReference>
<dbReference type="SUPFAM" id="SSF56672">
    <property type="entry name" value="DNA/RNA polymerases"/>
    <property type="match status" value="1"/>
</dbReference>
<dbReference type="VEuPathDB" id="VectorBase:LLONM1_003938"/>
<feature type="region of interest" description="Disordered" evidence="3">
    <location>
        <begin position="136"/>
        <end position="196"/>
    </location>
</feature>
<dbReference type="FunFam" id="3.30.420.10:FF:000032">
    <property type="entry name" value="Retrovirus-related Pol polyprotein from transposon 297-like Protein"/>
    <property type="match status" value="1"/>
</dbReference>
<dbReference type="EnsemblMetazoa" id="LLOJ000316-RA">
    <property type="protein sequence ID" value="LLOJ000316-PA"/>
    <property type="gene ID" value="LLOJ000316"/>
</dbReference>
<keyword evidence="2" id="KW-0511">Multifunctional enzyme</keyword>
<evidence type="ECO:0000256" key="1">
    <source>
        <dbReference type="ARBA" id="ARBA00012493"/>
    </source>
</evidence>
<dbReference type="InterPro" id="IPR036397">
    <property type="entry name" value="RNaseH_sf"/>
</dbReference>
<dbReference type="InterPro" id="IPR012337">
    <property type="entry name" value="RNaseH-like_sf"/>
</dbReference>
<dbReference type="InterPro" id="IPR041577">
    <property type="entry name" value="RT_RNaseH_2"/>
</dbReference>
<dbReference type="PROSITE" id="PS50994">
    <property type="entry name" value="INTEGRASE"/>
    <property type="match status" value="1"/>
</dbReference>
<proteinExistence type="predicted"/>
<evidence type="ECO:0000256" key="3">
    <source>
        <dbReference type="SAM" id="MobiDB-lite"/>
    </source>
</evidence>